<evidence type="ECO:0000256" key="1">
    <source>
        <dbReference type="ARBA" id="ARBA00022729"/>
    </source>
</evidence>
<dbReference type="InterPro" id="IPR001638">
    <property type="entry name" value="Solute-binding_3/MltF_N"/>
</dbReference>
<dbReference type="RefSeq" id="WP_043530366.1">
    <property type="nucleotide sequence ID" value="NZ_BAABKU010000056.1"/>
</dbReference>
<reference evidence="4 5" key="1">
    <citation type="submission" date="2014-10" db="EMBL/GenBank/DDBJ databases">
        <title>Draft genome sequence of Actinoplanes utahensis NRRL 12052.</title>
        <authorList>
            <person name="Velasco-Bucheli B."/>
            <person name="del Cerro C."/>
            <person name="Hormigo D."/>
            <person name="Garcia J.L."/>
            <person name="Acebal C."/>
            <person name="Arroyo M."/>
            <person name="de la Mata I."/>
        </authorList>
    </citation>
    <scope>NUCLEOTIDE SEQUENCE [LARGE SCALE GENOMIC DNA]</scope>
    <source>
        <strain evidence="4 5">NRRL 12052</strain>
    </source>
</reference>
<feature type="domain" description="Solute-binding protein family 3/N-terminal" evidence="3">
    <location>
        <begin position="60"/>
        <end position="289"/>
    </location>
</feature>
<keyword evidence="1 2" id="KW-0732">Signal</keyword>
<proteinExistence type="predicted"/>
<dbReference type="SUPFAM" id="SSF53850">
    <property type="entry name" value="Periplasmic binding protein-like II"/>
    <property type="match status" value="1"/>
</dbReference>
<dbReference type="PANTHER" id="PTHR35936:SF17">
    <property type="entry name" value="ARGININE-BINDING EXTRACELLULAR PROTEIN ARTP"/>
    <property type="match status" value="1"/>
</dbReference>
<dbReference type="AlphaFoldDB" id="A0A0A6X1W5"/>
<dbReference type="SMART" id="SM00062">
    <property type="entry name" value="PBPb"/>
    <property type="match status" value="1"/>
</dbReference>
<evidence type="ECO:0000259" key="3">
    <source>
        <dbReference type="SMART" id="SM00062"/>
    </source>
</evidence>
<dbReference type="Gene3D" id="3.40.190.10">
    <property type="entry name" value="Periplasmic binding protein-like II"/>
    <property type="match status" value="2"/>
</dbReference>
<accession>A0A0A6X1W5</accession>
<dbReference type="Proteomes" id="UP000054537">
    <property type="component" value="Unassembled WGS sequence"/>
</dbReference>
<dbReference type="eggNOG" id="COG0834">
    <property type="taxonomic scope" value="Bacteria"/>
</dbReference>
<dbReference type="STRING" id="1869.MB27_30785"/>
<dbReference type="OrthoDB" id="4633994at2"/>
<dbReference type="PANTHER" id="PTHR35936">
    <property type="entry name" value="MEMBRANE-BOUND LYTIC MUREIN TRANSGLYCOSYLASE F"/>
    <property type="match status" value="1"/>
</dbReference>
<feature type="signal peptide" evidence="2">
    <location>
        <begin position="1"/>
        <end position="24"/>
    </location>
</feature>
<evidence type="ECO:0000313" key="5">
    <source>
        <dbReference type="Proteomes" id="UP000054537"/>
    </source>
</evidence>
<sequence length="300" mass="31750">MTRLRRAVAVTGAALVLAAGGCSSVETEITPAGAVNEIGIVAKDAELYAALPEGVRTKGFIRLVTDASYAPMEYFSADGRTIIGFEPDLAAALGQVLGIRVELVVGVFSTAIDEVDAGNYDGVLSSMTDTPERRERADFVNYFSTGTSILVQRGNPGAIEELGDLCGHAVATEAGTYQEEMLKRVRATCGTTTLSIHSLPTNADALVELRTGRVAAVLQDYPPASYIATDAKTSAFFQLASDKQYEPGLFGIAVDKDNAALRDCLRGALQRLIDSGTYTDLLARWELSASAVTKATVNGR</sequence>
<name>A0A0A6X1W5_ACTUT</name>
<comment type="caution">
    <text evidence="4">The sequence shown here is derived from an EMBL/GenBank/DDBJ whole genome shotgun (WGS) entry which is preliminary data.</text>
</comment>
<organism evidence="4 5">
    <name type="scientific">Actinoplanes utahensis</name>
    <dbReference type="NCBI Taxonomy" id="1869"/>
    <lineage>
        <taxon>Bacteria</taxon>
        <taxon>Bacillati</taxon>
        <taxon>Actinomycetota</taxon>
        <taxon>Actinomycetes</taxon>
        <taxon>Micromonosporales</taxon>
        <taxon>Micromonosporaceae</taxon>
        <taxon>Actinoplanes</taxon>
    </lineage>
</organism>
<dbReference type="PROSITE" id="PS51257">
    <property type="entry name" value="PROKAR_LIPOPROTEIN"/>
    <property type="match status" value="1"/>
</dbReference>
<gene>
    <name evidence="4" type="ORF">MB27_30785</name>
</gene>
<keyword evidence="5" id="KW-1185">Reference proteome</keyword>
<feature type="chain" id="PRO_5039099146" evidence="2">
    <location>
        <begin position="25"/>
        <end position="300"/>
    </location>
</feature>
<dbReference type="Pfam" id="PF00497">
    <property type="entry name" value="SBP_bac_3"/>
    <property type="match status" value="1"/>
</dbReference>
<evidence type="ECO:0000256" key="2">
    <source>
        <dbReference type="SAM" id="SignalP"/>
    </source>
</evidence>
<evidence type="ECO:0000313" key="4">
    <source>
        <dbReference type="EMBL" id="KHD74097.1"/>
    </source>
</evidence>
<dbReference type="EMBL" id="JRTT01000056">
    <property type="protein sequence ID" value="KHD74097.1"/>
    <property type="molecule type" value="Genomic_DNA"/>
</dbReference>
<dbReference type="CDD" id="cd01004">
    <property type="entry name" value="PBP2_MidA_like"/>
    <property type="match status" value="1"/>
</dbReference>
<protein>
    <submittedName>
        <fullName evidence="4">ABC transporter substrate-binding protein</fullName>
    </submittedName>
</protein>